<proteinExistence type="predicted"/>
<feature type="domain" description="Major facilitator superfamily (MFS) profile" evidence="7">
    <location>
        <begin position="233"/>
        <end position="422"/>
    </location>
</feature>
<comment type="caution">
    <text evidence="8">The sequence shown here is derived from an EMBL/GenBank/DDBJ whole genome shotgun (WGS) entry which is preliminary data.</text>
</comment>
<feature type="transmembrane region" description="Helical" evidence="6">
    <location>
        <begin position="393"/>
        <end position="411"/>
    </location>
</feature>
<dbReference type="Gene3D" id="1.20.1250.20">
    <property type="entry name" value="MFS general substrate transporter like domains"/>
    <property type="match status" value="2"/>
</dbReference>
<evidence type="ECO:0000256" key="4">
    <source>
        <dbReference type="ARBA" id="ARBA00022989"/>
    </source>
</evidence>
<evidence type="ECO:0000256" key="2">
    <source>
        <dbReference type="ARBA" id="ARBA00022448"/>
    </source>
</evidence>
<name>A0A2T2X358_9FIRM</name>
<feature type="transmembrane region" description="Helical" evidence="6">
    <location>
        <begin position="361"/>
        <end position="381"/>
    </location>
</feature>
<dbReference type="PROSITE" id="PS50850">
    <property type="entry name" value="MFS"/>
    <property type="match status" value="1"/>
</dbReference>
<reference evidence="8 9" key="1">
    <citation type="journal article" date="2014" name="BMC Genomics">
        <title>Comparison of environmental and isolate Sulfobacillus genomes reveals diverse carbon, sulfur, nitrogen, and hydrogen metabolisms.</title>
        <authorList>
            <person name="Justice N.B."/>
            <person name="Norman A."/>
            <person name="Brown C.T."/>
            <person name="Singh A."/>
            <person name="Thomas B.C."/>
            <person name="Banfield J.F."/>
        </authorList>
    </citation>
    <scope>NUCLEOTIDE SEQUENCE [LARGE SCALE GENOMIC DNA]</scope>
    <source>
        <strain evidence="8">AMDSBA1</strain>
    </source>
</reference>
<dbReference type="InterPro" id="IPR011701">
    <property type="entry name" value="MFS"/>
</dbReference>
<dbReference type="Pfam" id="PF07690">
    <property type="entry name" value="MFS_1"/>
    <property type="match status" value="1"/>
</dbReference>
<evidence type="ECO:0000313" key="8">
    <source>
        <dbReference type="EMBL" id="PSR28917.1"/>
    </source>
</evidence>
<keyword evidence="3 6" id="KW-0812">Transmembrane</keyword>
<evidence type="ECO:0000313" key="9">
    <source>
        <dbReference type="Proteomes" id="UP000242699"/>
    </source>
</evidence>
<keyword evidence="2" id="KW-0813">Transport</keyword>
<evidence type="ECO:0000256" key="3">
    <source>
        <dbReference type="ARBA" id="ARBA00022692"/>
    </source>
</evidence>
<evidence type="ECO:0000256" key="1">
    <source>
        <dbReference type="ARBA" id="ARBA00004651"/>
    </source>
</evidence>
<evidence type="ECO:0000256" key="6">
    <source>
        <dbReference type="SAM" id="Phobius"/>
    </source>
</evidence>
<feature type="transmembrane region" description="Helical" evidence="6">
    <location>
        <begin position="27"/>
        <end position="48"/>
    </location>
</feature>
<dbReference type="EMBL" id="PXYT01000018">
    <property type="protein sequence ID" value="PSR28917.1"/>
    <property type="molecule type" value="Genomic_DNA"/>
</dbReference>
<dbReference type="AlphaFoldDB" id="A0A2T2X358"/>
<dbReference type="PANTHER" id="PTHR23527:SF1">
    <property type="entry name" value="BLL3282 PROTEIN"/>
    <property type="match status" value="1"/>
</dbReference>
<feature type="transmembrane region" description="Helical" evidence="6">
    <location>
        <begin position="196"/>
        <end position="217"/>
    </location>
</feature>
<feature type="transmembrane region" description="Helical" evidence="6">
    <location>
        <begin position="127"/>
        <end position="155"/>
    </location>
</feature>
<evidence type="ECO:0000259" key="7">
    <source>
        <dbReference type="PROSITE" id="PS50850"/>
    </source>
</evidence>
<dbReference type="SUPFAM" id="SSF103473">
    <property type="entry name" value="MFS general substrate transporter"/>
    <property type="match status" value="1"/>
</dbReference>
<dbReference type="Proteomes" id="UP000242699">
    <property type="component" value="Unassembled WGS sequence"/>
</dbReference>
<feature type="transmembrane region" description="Helical" evidence="6">
    <location>
        <begin position="329"/>
        <end position="349"/>
    </location>
</feature>
<feature type="transmembrane region" description="Helical" evidence="6">
    <location>
        <begin position="167"/>
        <end position="184"/>
    </location>
</feature>
<feature type="transmembrane region" description="Helical" evidence="6">
    <location>
        <begin position="102"/>
        <end position="121"/>
    </location>
</feature>
<keyword evidence="5 6" id="KW-0472">Membrane</keyword>
<gene>
    <name evidence="8" type="ORF">C7B43_09555</name>
</gene>
<dbReference type="GO" id="GO:0022857">
    <property type="term" value="F:transmembrane transporter activity"/>
    <property type="evidence" value="ECO:0007669"/>
    <property type="project" value="InterPro"/>
</dbReference>
<accession>A0A2T2X358</accession>
<dbReference type="InterPro" id="IPR052952">
    <property type="entry name" value="MFS-Transporter"/>
</dbReference>
<dbReference type="PANTHER" id="PTHR23527">
    <property type="entry name" value="BLL3282 PROTEIN"/>
    <property type="match status" value="1"/>
</dbReference>
<feature type="transmembrane region" description="Helical" evidence="6">
    <location>
        <begin position="68"/>
        <end position="95"/>
    </location>
</feature>
<dbReference type="GO" id="GO:0005886">
    <property type="term" value="C:plasma membrane"/>
    <property type="evidence" value="ECO:0007669"/>
    <property type="project" value="UniProtKB-SubCell"/>
</dbReference>
<dbReference type="InterPro" id="IPR036259">
    <property type="entry name" value="MFS_trans_sf"/>
</dbReference>
<comment type="subcellular location">
    <subcellularLocation>
        <location evidence="1">Cell membrane</location>
        <topology evidence="1">Multi-pass membrane protein</topology>
    </subcellularLocation>
</comment>
<keyword evidence="4 6" id="KW-1133">Transmembrane helix</keyword>
<protein>
    <submittedName>
        <fullName evidence="8">MFS transporter</fullName>
    </submittedName>
</protein>
<feature type="transmembrane region" description="Helical" evidence="6">
    <location>
        <begin position="302"/>
        <end position="323"/>
    </location>
</feature>
<organism evidence="8 9">
    <name type="scientific">Sulfobacillus benefaciens</name>
    <dbReference type="NCBI Taxonomy" id="453960"/>
    <lineage>
        <taxon>Bacteria</taxon>
        <taxon>Bacillati</taxon>
        <taxon>Bacillota</taxon>
        <taxon>Clostridia</taxon>
        <taxon>Eubacteriales</taxon>
        <taxon>Clostridiales Family XVII. Incertae Sedis</taxon>
        <taxon>Sulfobacillus</taxon>
    </lineage>
</organism>
<feature type="transmembrane region" description="Helical" evidence="6">
    <location>
        <begin position="229"/>
        <end position="248"/>
    </location>
</feature>
<feature type="transmembrane region" description="Helical" evidence="6">
    <location>
        <begin position="268"/>
        <end position="290"/>
    </location>
</feature>
<evidence type="ECO:0000256" key="5">
    <source>
        <dbReference type="ARBA" id="ARBA00023136"/>
    </source>
</evidence>
<dbReference type="InterPro" id="IPR020846">
    <property type="entry name" value="MFS_dom"/>
</dbReference>
<sequence length="422" mass="44769">MASGTNTMREVNKSAKRSRNSIFRREGFPTAVGPIPFLFLGVVCQSSMSLIQQGVAVLGIVFARQYHLSLAGLGILAVAPSLGMMVGLIPVGWLVDRIGPRMLLFLVAGPMAVLVWIAGHATTFGSLFASFFAMGVTFASVPGAGTKAVFIAFAGRDRGLPMGIRQTGVPIGSALSALLLPHWVNHWGVAGLFSRLAVIVFVGSLLFAVVIPGTSPSDTKRRSISLKQFWRVLAFPTVISMLLVASQYDMLTFTIPDLVRNHGLSLSLAGIVLASAQIGGGFGRIGFGSISDHIRGGRPRALGWTAFIAGASTLGVAALPQHMPIDVLIGLWFIFGIGAVGWNALALTWAGESVPAENSGLAMTTVTSLIYVGAVLHPPIFGLIADQTGSLTYGWLWLGGCLWLAFVLLWLRQIRLQHTKPV</sequence>